<comment type="caution">
    <text evidence="1">The sequence shown here is derived from an EMBL/GenBank/DDBJ whole genome shotgun (WGS) entry which is preliminary data.</text>
</comment>
<sequence>MKKVMYIVLVMSALFCSCESKGPKSQYYADTRTSDEILQDISDASKGDGWFHKYDMDVVYLEDGEWGCYGKVGVYKNLEDDRDRNWVDFNGMKFPTEETDKGGYSYKVQYGGTWYYF</sequence>
<accession>A0A6I2TRV3</accession>
<protein>
    <recommendedName>
        <fullName evidence="3">Lipoprotein</fullName>
    </recommendedName>
</protein>
<dbReference type="PROSITE" id="PS51257">
    <property type="entry name" value="PROKAR_LIPOPROTEIN"/>
    <property type="match status" value="1"/>
</dbReference>
<evidence type="ECO:0008006" key="3">
    <source>
        <dbReference type="Google" id="ProtNLM"/>
    </source>
</evidence>
<evidence type="ECO:0000313" key="2">
    <source>
        <dbReference type="Proteomes" id="UP000450161"/>
    </source>
</evidence>
<organism evidence="1 2">
    <name type="scientific">Segatella copri</name>
    <dbReference type="NCBI Taxonomy" id="165179"/>
    <lineage>
        <taxon>Bacteria</taxon>
        <taxon>Pseudomonadati</taxon>
        <taxon>Bacteroidota</taxon>
        <taxon>Bacteroidia</taxon>
        <taxon>Bacteroidales</taxon>
        <taxon>Prevotellaceae</taxon>
        <taxon>Segatella</taxon>
    </lineage>
</organism>
<evidence type="ECO:0000313" key="1">
    <source>
        <dbReference type="EMBL" id="MST76391.1"/>
    </source>
</evidence>
<dbReference type="Proteomes" id="UP000450161">
    <property type="component" value="Unassembled WGS sequence"/>
</dbReference>
<dbReference type="EMBL" id="VUNF01000002">
    <property type="protein sequence ID" value="MST76391.1"/>
    <property type="molecule type" value="Genomic_DNA"/>
</dbReference>
<dbReference type="RefSeq" id="WP_154480163.1">
    <property type="nucleotide sequence ID" value="NZ_VUNF01000002.1"/>
</dbReference>
<proteinExistence type="predicted"/>
<reference evidence="1 2" key="1">
    <citation type="submission" date="2019-08" db="EMBL/GenBank/DDBJ databases">
        <title>In-depth cultivation of the pig gut microbiome towards novel bacterial diversity and tailored functional studies.</title>
        <authorList>
            <person name="Wylensek D."/>
            <person name="Hitch T.C.A."/>
            <person name="Clavel T."/>
        </authorList>
    </citation>
    <scope>NUCLEOTIDE SEQUENCE [LARGE SCALE GENOMIC DNA]</scope>
    <source>
        <strain evidence="1 2">LKV-178-WT-2C</strain>
    </source>
</reference>
<gene>
    <name evidence="1" type="ORF">FYJ72_01480</name>
</gene>
<dbReference type="AlphaFoldDB" id="A0A6I2TRV3"/>
<name>A0A6I2TRV3_9BACT</name>